<organism evidence="1 2">
    <name type="scientific">Pogonophryne albipinna</name>
    <dbReference type="NCBI Taxonomy" id="1090488"/>
    <lineage>
        <taxon>Eukaryota</taxon>
        <taxon>Metazoa</taxon>
        <taxon>Chordata</taxon>
        <taxon>Craniata</taxon>
        <taxon>Vertebrata</taxon>
        <taxon>Euteleostomi</taxon>
        <taxon>Actinopterygii</taxon>
        <taxon>Neopterygii</taxon>
        <taxon>Teleostei</taxon>
        <taxon>Neoteleostei</taxon>
        <taxon>Acanthomorphata</taxon>
        <taxon>Eupercaria</taxon>
        <taxon>Perciformes</taxon>
        <taxon>Notothenioidei</taxon>
        <taxon>Pogonophryne</taxon>
    </lineage>
</organism>
<accession>A0AAD6B154</accession>
<gene>
    <name evidence="1" type="ORF">JOQ06_007594</name>
</gene>
<proteinExistence type="predicted"/>
<reference evidence="1" key="1">
    <citation type="submission" date="2022-11" db="EMBL/GenBank/DDBJ databases">
        <title>Chromosome-level genome of Pogonophryne albipinna.</title>
        <authorList>
            <person name="Jo E."/>
        </authorList>
    </citation>
    <scope>NUCLEOTIDE SEQUENCE</scope>
    <source>
        <strain evidence="1">SGF0006</strain>
        <tissue evidence="1">Muscle</tissue>
    </source>
</reference>
<name>A0AAD6B154_9TELE</name>
<evidence type="ECO:0000313" key="1">
    <source>
        <dbReference type="EMBL" id="KAJ4934812.1"/>
    </source>
</evidence>
<dbReference type="AlphaFoldDB" id="A0AAD6B154"/>
<sequence>MADNTVCNAMSPCNAKSCAYGDCRECKHTTYPLTKPPSDDEVTVTQWCLVKTDPKQGTHVKLFYVSDEDIEVRVRKMQEVPLSTIKGTMKMHQVLSTTPGVLKYRDISCFCQAADDVWDCPCYGLQDVVVGDVPPTEGDQSEVQTQQHRPDVIEPHHCGKWCIVRYDDQPYPGIILEVEEHSVKIKCMHRNSRYDLNRFYWPSPIEDVNWYLDDEIMCLMPEPVAVNKRAIQVDEKIWAYLKEELGL</sequence>
<comment type="caution">
    <text evidence="1">The sequence shown here is derived from an EMBL/GenBank/DDBJ whole genome shotgun (WGS) entry which is preliminary data.</text>
</comment>
<protein>
    <submittedName>
        <fullName evidence="1">Uncharacterized protein</fullName>
    </submittedName>
</protein>
<dbReference type="EMBL" id="JAPTMU010000012">
    <property type="protein sequence ID" value="KAJ4934812.1"/>
    <property type="molecule type" value="Genomic_DNA"/>
</dbReference>
<evidence type="ECO:0000313" key="2">
    <source>
        <dbReference type="Proteomes" id="UP001219934"/>
    </source>
</evidence>
<dbReference type="Proteomes" id="UP001219934">
    <property type="component" value="Unassembled WGS sequence"/>
</dbReference>
<keyword evidence="2" id="KW-1185">Reference proteome</keyword>